<evidence type="ECO:0000259" key="3">
    <source>
        <dbReference type="Pfam" id="PF12816"/>
    </source>
</evidence>
<evidence type="ECO:0000313" key="5">
    <source>
        <dbReference type="Proteomes" id="UP000677054"/>
    </source>
</evidence>
<dbReference type="Pfam" id="PF12816">
    <property type="entry name" value="TPR_Vps8"/>
    <property type="match status" value="1"/>
</dbReference>
<keyword evidence="5" id="KW-1185">Reference proteome</keyword>
<feature type="region of interest" description="Disordered" evidence="2">
    <location>
        <begin position="63"/>
        <end position="88"/>
    </location>
</feature>
<feature type="compositionally biased region" description="Basic and acidic residues" evidence="2">
    <location>
        <begin position="9"/>
        <end position="19"/>
    </location>
</feature>
<name>A0A7R8XB94_9CRUS</name>
<feature type="non-terminal residue" evidence="4">
    <location>
        <position position="1"/>
    </location>
</feature>
<reference evidence="4" key="1">
    <citation type="submission" date="2020-11" db="EMBL/GenBank/DDBJ databases">
        <authorList>
            <person name="Tran Van P."/>
        </authorList>
    </citation>
    <scope>NUCLEOTIDE SEQUENCE</scope>
</reference>
<dbReference type="PANTHER" id="PTHR12616:SF8">
    <property type="entry name" value="VACUOLAR PROTEIN SORTING-ASSOCIATED PROTEIN 8 HOMOLOG"/>
    <property type="match status" value="1"/>
</dbReference>
<proteinExistence type="inferred from homology"/>
<dbReference type="GO" id="GO:0006623">
    <property type="term" value="P:protein targeting to vacuole"/>
    <property type="evidence" value="ECO:0007669"/>
    <property type="project" value="InterPro"/>
</dbReference>
<dbReference type="EMBL" id="CAJPEV010001346">
    <property type="protein sequence ID" value="CAG0892153.1"/>
    <property type="molecule type" value="Genomic_DNA"/>
</dbReference>
<organism evidence="4">
    <name type="scientific">Darwinula stevensoni</name>
    <dbReference type="NCBI Taxonomy" id="69355"/>
    <lineage>
        <taxon>Eukaryota</taxon>
        <taxon>Metazoa</taxon>
        <taxon>Ecdysozoa</taxon>
        <taxon>Arthropoda</taxon>
        <taxon>Crustacea</taxon>
        <taxon>Oligostraca</taxon>
        <taxon>Ostracoda</taxon>
        <taxon>Podocopa</taxon>
        <taxon>Podocopida</taxon>
        <taxon>Darwinulocopina</taxon>
        <taxon>Darwinuloidea</taxon>
        <taxon>Darwinulidae</taxon>
        <taxon>Darwinula</taxon>
    </lineage>
</organism>
<dbReference type="GO" id="GO:0005770">
    <property type="term" value="C:late endosome"/>
    <property type="evidence" value="ECO:0007669"/>
    <property type="project" value="TreeGrafter"/>
</dbReference>
<accession>A0A7R8XB94</accession>
<dbReference type="Gene3D" id="3.40.50.720">
    <property type="entry name" value="NAD(P)-binding Rossmann-like Domain"/>
    <property type="match status" value="1"/>
</dbReference>
<dbReference type="Pfam" id="PF23410">
    <property type="entry name" value="Beta-prop_VPS8"/>
    <property type="match status" value="1"/>
</dbReference>
<evidence type="ECO:0000256" key="1">
    <source>
        <dbReference type="ARBA" id="ARBA00009422"/>
    </source>
</evidence>
<dbReference type="GO" id="GO:0030897">
    <property type="term" value="C:HOPS complex"/>
    <property type="evidence" value="ECO:0007669"/>
    <property type="project" value="TreeGrafter"/>
</dbReference>
<dbReference type="InterPro" id="IPR045111">
    <property type="entry name" value="Vps41/Vps8"/>
</dbReference>
<feature type="domain" description="Vacuolar protein sorting-associated protein 8 central" evidence="3">
    <location>
        <begin position="541"/>
        <end position="733"/>
    </location>
</feature>
<protein>
    <recommendedName>
        <fullName evidence="3">Vacuolar protein sorting-associated protein 8 central domain-containing protein</fullName>
    </recommendedName>
</protein>
<dbReference type="OrthoDB" id="6375501at2759"/>
<dbReference type="Gene3D" id="2.130.10.10">
    <property type="entry name" value="YVTN repeat-like/Quinoprotein amine dehydrogenase"/>
    <property type="match status" value="1"/>
</dbReference>
<dbReference type="GO" id="GO:0034058">
    <property type="term" value="P:endosomal vesicle fusion"/>
    <property type="evidence" value="ECO:0007669"/>
    <property type="project" value="TreeGrafter"/>
</dbReference>
<dbReference type="InterPro" id="IPR036322">
    <property type="entry name" value="WD40_repeat_dom_sf"/>
</dbReference>
<dbReference type="SUPFAM" id="SSF50978">
    <property type="entry name" value="WD40 repeat-like"/>
    <property type="match status" value="1"/>
</dbReference>
<dbReference type="PANTHER" id="PTHR12616">
    <property type="entry name" value="VACUOLAR PROTEIN SORTING VPS41"/>
    <property type="match status" value="1"/>
</dbReference>
<dbReference type="InterPro" id="IPR025941">
    <property type="entry name" value="Vps8_central_dom"/>
</dbReference>
<dbReference type="Proteomes" id="UP000677054">
    <property type="component" value="Unassembled WGS sequence"/>
</dbReference>
<comment type="similarity">
    <text evidence="1">Belongs to the VPS8 family.</text>
</comment>
<feature type="region of interest" description="Disordered" evidence="2">
    <location>
        <begin position="1"/>
        <end position="34"/>
    </location>
</feature>
<sequence length="1235" mass="137960">MSIVSGRSTPDRSLEDAMRQDGPSPKMKGDLMANGFEPLSQLDDMEFSIPKCEDIPTLEEILNEPDDDEVSLGSSEETGTSVGEQKTNADIGSPTAIAVSALLAIGTSHGMTLVFDSSQALKWALGSALTRDEFGPVSCILLVGFSKGQVTMYDLSNGKILRTITDAHSPSTAVLHVKFTDLHTLAIISDSGGSVFELNFRRQFGVRGCESRCLFSGARGEVIAIEPLLLSNSGVSPRQELSILAMATVSRAIVVAVRPELEVLFAHPLGGESKNVPLLSWQFVVIQMADSSRVVDPVLCFARNSTLYFFQMTLCSRDILTFQLLQRVQLQYPVMDVRWLNSRTLVTLDTLELLHILDVRSLEELEVCDISNVELVYGTSHFKGLATGGNVSRAMAVLAEHACYNSLCTSGMQILLLGTQALHVLVVRSWSERMDYFVRQGRYKDALSFGIDLLEDKAKAIVGLPARKDKRRTVMLGILDQYLNDTLLNQSMKQKNGKNLTNLYLDVVPACTEYCLHIDQRDMLFGKMYDAVNVDTMAKDIYLDALEPYILNDQLKVIPPQITQDLVSHFEQKKRFEVNLFFTLVFMALEACLLHLSISCLDLHQVISTCWAHNLHDALLSIYNRGMLDFISPFEDLINILYNALEAKQALSTDQIRLGNKLLVYLSCCLAGRAYPFGDIPSDQVSTVKYQVFSCLTSIHSKNATETESSYPYLRTLLHFDTLAFLNVLSLAFEESEFQTELGGRQRQRVIDILLMIMLQPAAGFSASQVGTLFVFLARELSRPRGMGGIGVTVSRDLFDQVLEHLTSPPPSGEGSREHEERQQALLELILAGGLTHYNSNRLLALVEKARFFRVCEVLYEQREDYDKILSCYLRDPARETQTFSYIMQVVQRARTTGQDEVEKRMAHQTLTAIQDLVKISGTKTAQLIAKIFPHLLVPVVENLQESPEALFAVLQEVFQIRDLQAQNTPQKVAGRSESIMEELETHPSLYETYLDLLCRFQPMQVSSYLKNHEGYHLESILEICQRHNNVEAVAFLLEKSGDMQGAVNLLQDRLRAKLNELSDHDKEAGGDCDLFFSQLEGMVVVLVQLCQRSSAHLKPKDKEQLWFPVLETLLYPQGNLQSSLSPVSLTHLGRLALGASWTLPVSSNFCMRFKMKESHYEEILRVTDNTGVDIIVEMEVNLNMAKDISVLAPKGRIEVVGGRQGKSKKHADADDILRSKEGVVHEVSVLNASH</sequence>
<dbReference type="AlphaFoldDB" id="A0A7R8XB94"/>
<dbReference type="EMBL" id="LR900863">
    <property type="protein sequence ID" value="CAD7247120.1"/>
    <property type="molecule type" value="Genomic_DNA"/>
</dbReference>
<evidence type="ECO:0000313" key="4">
    <source>
        <dbReference type="EMBL" id="CAD7247120.1"/>
    </source>
</evidence>
<dbReference type="InterPro" id="IPR015943">
    <property type="entry name" value="WD40/YVTN_repeat-like_dom_sf"/>
</dbReference>
<feature type="compositionally biased region" description="Polar residues" evidence="2">
    <location>
        <begin position="72"/>
        <end position="88"/>
    </location>
</feature>
<gene>
    <name evidence="4" type="ORF">DSTB1V02_LOCUS6958</name>
</gene>
<evidence type="ECO:0000256" key="2">
    <source>
        <dbReference type="SAM" id="MobiDB-lite"/>
    </source>
</evidence>